<keyword evidence="2" id="KW-1185">Reference proteome</keyword>
<sequence length="351" mass="39586">MPNRYFVCTPYSPPVEFDLANERPVHDADIVYFVRIFRLLEEKYGLEGRTVCFVWGSQIPLPVLGQHVIAVIYGDEHCRVPGYIGKVGAVLKCHGFYPNYLPRLRPTRTAFLEGLEWCRNLLLWLPNGWRLLQRRNRRVCHLLPLGYGVPATESTVTDITTRPYVTSFLGSIKQTAGKGRGLRGWLGTPKLVCRLAMIEALRTLETRLGKERILLDITPGFQESRERQARYLATMADTQICVAPRGTAHETLRVYEGLQHGSIIVCDRLPSHPFYRGAPLFQIAAWPDAVDLIEDLAADPERLKAMQQASLAYWRDVLSEAATAARIADFLDGLSRRTVVRTGGSQPRTVA</sequence>
<protein>
    <submittedName>
        <fullName evidence="1">Uncharacterized protein</fullName>
    </submittedName>
</protein>
<dbReference type="RefSeq" id="WP_088562486.1">
    <property type="nucleotide sequence ID" value="NZ_FYEH01000013.1"/>
</dbReference>
<accession>A0A212RSA1</accession>
<evidence type="ECO:0000313" key="1">
    <source>
        <dbReference type="EMBL" id="SNB75482.1"/>
    </source>
</evidence>
<organism evidence="1 2">
    <name type="scientific">Arboricoccus pini</name>
    <dbReference type="NCBI Taxonomy" id="1963835"/>
    <lineage>
        <taxon>Bacteria</taxon>
        <taxon>Pseudomonadati</taxon>
        <taxon>Pseudomonadota</taxon>
        <taxon>Alphaproteobacteria</taxon>
        <taxon>Geminicoccales</taxon>
        <taxon>Geminicoccaceae</taxon>
        <taxon>Arboricoccus</taxon>
    </lineage>
</organism>
<name>A0A212RSA1_9PROT</name>
<proteinExistence type="predicted"/>
<dbReference type="OrthoDB" id="508282at2"/>
<dbReference type="EMBL" id="FYEH01000013">
    <property type="protein sequence ID" value="SNB75482.1"/>
    <property type="molecule type" value="Genomic_DNA"/>
</dbReference>
<evidence type="ECO:0000313" key="2">
    <source>
        <dbReference type="Proteomes" id="UP000197065"/>
    </source>
</evidence>
<reference evidence="1 2" key="1">
    <citation type="submission" date="2017-06" db="EMBL/GenBank/DDBJ databases">
        <authorList>
            <person name="Kim H.J."/>
            <person name="Triplett B.A."/>
        </authorList>
    </citation>
    <scope>NUCLEOTIDE SEQUENCE [LARGE SCALE GENOMIC DNA]</scope>
    <source>
        <strain evidence="1 2">B29T1</strain>
    </source>
</reference>
<dbReference type="Proteomes" id="UP000197065">
    <property type="component" value="Unassembled WGS sequence"/>
</dbReference>
<gene>
    <name evidence="1" type="ORF">SAMN07250955_11361</name>
</gene>
<dbReference type="AlphaFoldDB" id="A0A212RSA1"/>